<evidence type="ECO:0000313" key="4">
    <source>
        <dbReference type="Proteomes" id="UP000001064"/>
    </source>
</evidence>
<keyword evidence="2" id="KW-0472">Membrane</keyword>
<dbReference type="PANTHER" id="PTHR31318:SF2">
    <property type="entry name" value="PECTIN LYASE-LIKE FAMILY PROTEIN-RELATED"/>
    <property type="match status" value="1"/>
</dbReference>
<accession>F0ZWW4</accession>
<dbReference type="KEGG" id="dpp:DICPUDRAFT_82561"/>
<name>F0ZWW4_DICPU</name>
<organism evidence="3 4">
    <name type="scientific">Dictyostelium purpureum</name>
    <name type="common">Slime mold</name>
    <dbReference type="NCBI Taxonomy" id="5786"/>
    <lineage>
        <taxon>Eukaryota</taxon>
        <taxon>Amoebozoa</taxon>
        <taxon>Evosea</taxon>
        <taxon>Eumycetozoa</taxon>
        <taxon>Dictyostelia</taxon>
        <taxon>Dictyosteliales</taxon>
        <taxon>Dictyosteliaceae</taxon>
        <taxon>Dictyostelium</taxon>
    </lineage>
</organism>
<proteinExistence type="predicted"/>
<keyword evidence="4" id="KW-1185">Reference proteome</keyword>
<dbReference type="InParanoid" id="F0ZWW4"/>
<keyword evidence="2" id="KW-0812">Transmembrane</keyword>
<evidence type="ECO:0000313" key="3">
    <source>
        <dbReference type="EMBL" id="EGC31568.1"/>
    </source>
</evidence>
<dbReference type="AlphaFoldDB" id="F0ZWW4"/>
<keyword evidence="2" id="KW-1133">Transmembrane helix</keyword>
<feature type="region of interest" description="Disordered" evidence="1">
    <location>
        <begin position="554"/>
        <end position="580"/>
    </location>
</feature>
<evidence type="ECO:0000256" key="2">
    <source>
        <dbReference type="SAM" id="Phobius"/>
    </source>
</evidence>
<protein>
    <submittedName>
        <fullName evidence="3">Uncharacterized protein</fullName>
    </submittedName>
</protein>
<evidence type="ECO:0000256" key="1">
    <source>
        <dbReference type="SAM" id="MobiDB-lite"/>
    </source>
</evidence>
<dbReference type="Proteomes" id="UP000001064">
    <property type="component" value="Unassembled WGS sequence"/>
</dbReference>
<feature type="transmembrane region" description="Helical" evidence="2">
    <location>
        <begin position="496"/>
        <end position="521"/>
    </location>
</feature>
<dbReference type="PANTHER" id="PTHR31318">
    <property type="entry name" value="EXPRESSED PROTEIN-RELATED"/>
    <property type="match status" value="1"/>
</dbReference>
<reference evidence="4" key="1">
    <citation type="journal article" date="2011" name="Genome Biol.">
        <title>Comparative genomics of the social amoebae Dictyostelium discoideum and Dictyostelium purpureum.</title>
        <authorList>
            <consortium name="US DOE Joint Genome Institute (JGI-PGF)"/>
            <person name="Sucgang R."/>
            <person name="Kuo A."/>
            <person name="Tian X."/>
            <person name="Salerno W."/>
            <person name="Parikh A."/>
            <person name="Feasley C.L."/>
            <person name="Dalin E."/>
            <person name="Tu H."/>
            <person name="Huang E."/>
            <person name="Barry K."/>
            <person name="Lindquist E."/>
            <person name="Shapiro H."/>
            <person name="Bruce D."/>
            <person name="Schmutz J."/>
            <person name="Salamov A."/>
            <person name="Fey P."/>
            <person name="Gaudet P."/>
            <person name="Anjard C."/>
            <person name="Babu M.M."/>
            <person name="Basu S."/>
            <person name="Bushmanova Y."/>
            <person name="van der Wel H."/>
            <person name="Katoh-Kurasawa M."/>
            <person name="Dinh C."/>
            <person name="Coutinho P.M."/>
            <person name="Saito T."/>
            <person name="Elias M."/>
            <person name="Schaap P."/>
            <person name="Kay R.R."/>
            <person name="Henrissat B."/>
            <person name="Eichinger L."/>
            <person name="Rivero F."/>
            <person name="Putnam N.H."/>
            <person name="West C.M."/>
            <person name="Loomis W.F."/>
            <person name="Chisholm R.L."/>
            <person name="Shaulsky G."/>
            <person name="Strassmann J.E."/>
            <person name="Queller D.C."/>
            <person name="Kuspa A."/>
            <person name="Grigoriev I.V."/>
        </authorList>
    </citation>
    <scope>NUCLEOTIDE SEQUENCE [LARGE SCALE GENOMIC DNA]</scope>
    <source>
        <strain evidence="4">QSDP1</strain>
    </source>
</reference>
<dbReference type="RefSeq" id="XP_003291910.1">
    <property type="nucleotide sequence ID" value="XM_003291862.1"/>
</dbReference>
<dbReference type="VEuPathDB" id="AmoebaDB:DICPUDRAFT_82561"/>
<gene>
    <name evidence="3" type="ORF">DICPUDRAFT_82561</name>
</gene>
<dbReference type="EMBL" id="GL871245">
    <property type="protein sequence ID" value="EGC31568.1"/>
    <property type="molecule type" value="Genomic_DNA"/>
</dbReference>
<dbReference type="GeneID" id="10505653"/>
<sequence length="580" mass="66816">MCCLIDINSNIQYNNTLCGLLDNDKKQIYPPCKSFSDAGKVSSDLEIVYDKIGDFISFLIVHSEGENEIIVENDSLGQLNYFCNINFVIVDNNLKPIKTSVPIVTINGKNATQDFLTTNEEIIYYKCSNITFSMNYFNFINWNRHSILKVNLQENSIGFNRTFEFTNCIFNNSNSIVKTIRFSNSLIELVHKKLYFISCIFDEINSKFSMNKYYPNNDKLSIIETSWTDIYFINSIIKNSRFGRKPFLLIQNRALIKFSNTSIYNNIIKNQFINIINDVDVSIDKLDVFNNTVNQFFYISNDIKLNTKIHYRMKYLNFKNNIFKSNSLGDNNDVFILNINATKKGQDVDYSMDNNYISIGYSVFTDNSYFESNHTQNFKLLYANSNCRIRFYQTLVGKEFSDAISAPFPYSVIISNSEIQSHHPVIAFNTTLYLFNSSIPNKFILEQGSIVYSNTSYDGSNDDDFYTSNDHSGNNKYNSNETHIDIGKLTRDNNKLVLVIVLSIGIPLAIFSSSIIIYFIIKKSDRCKHKKKEEETKENTIHTDLDMNEFEANVDNVDASTSTEDLKKKINLDDGEPESD</sequence>